<dbReference type="EMBL" id="CP012559">
    <property type="protein sequence ID" value="ALB28999.1"/>
    <property type="molecule type" value="Genomic_DNA"/>
</dbReference>
<dbReference type="Pfam" id="PF01521">
    <property type="entry name" value="Fe-S_biosyn"/>
    <property type="match status" value="1"/>
</dbReference>
<protein>
    <recommendedName>
        <fullName evidence="1">Core domain-containing protein</fullName>
    </recommendedName>
</protein>
<feature type="domain" description="Core" evidence="1">
    <location>
        <begin position="1"/>
        <end position="112"/>
    </location>
</feature>
<keyword evidence="3" id="KW-1185">Reference proteome</keyword>
<reference evidence="2 3" key="1">
    <citation type="submission" date="2015-08" db="EMBL/GenBank/DDBJ databases">
        <title>Genomic sequence of Lactobacillus heilongjiangensis DSM 28069, isolated from Chinese traditional pickle.</title>
        <authorList>
            <person name="Jiang X."/>
            <person name="Zheng B."/>
            <person name="Cheng H."/>
        </authorList>
    </citation>
    <scope>NUCLEOTIDE SEQUENCE [LARGE SCALE GENOMIC DNA]</scope>
    <source>
        <strain evidence="2 3">DSM 28069</strain>
    </source>
</reference>
<sequence length="136" mass="14801">MKIDIKPEAKTYLDNKNVPTDAVILLTTDDGSNKYSSLGGSCAIGDKFQLVILNEADPNYTIKVENDAGYNLLTSENDADLTTNGLNISVWHNALALKDNSGILDGALSVVDWRNVKPETAAERREKMLSLGDKIC</sequence>
<dbReference type="OrthoDB" id="2187371at2"/>
<dbReference type="InterPro" id="IPR035903">
    <property type="entry name" value="HesB-like_dom_sf"/>
</dbReference>
<proteinExistence type="predicted"/>
<organism evidence="2 3">
    <name type="scientific">Companilactobacillus heilongjiangensis</name>
    <dbReference type="NCBI Taxonomy" id="1074467"/>
    <lineage>
        <taxon>Bacteria</taxon>
        <taxon>Bacillati</taxon>
        <taxon>Bacillota</taxon>
        <taxon>Bacilli</taxon>
        <taxon>Lactobacillales</taxon>
        <taxon>Lactobacillaceae</taxon>
        <taxon>Companilactobacillus</taxon>
    </lineage>
</organism>
<dbReference type="Proteomes" id="UP000061546">
    <property type="component" value="Chromosome"/>
</dbReference>
<gene>
    <name evidence="2" type="ORF">JP39_06290</name>
</gene>
<accession>A0A0K2LCG9</accession>
<dbReference type="AlphaFoldDB" id="A0A0K2LCG9"/>
<dbReference type="STRING" id="1074467.JP39_06290"/>
<name>A0A0K2LCG9_9LACO</name>
<dbReference type="SUPFAM" id="SSF89360">
    <property type="entry name" value="HesB-like domain"/>
    <property type="match status" value="1"/>
</dbReference>
<dbReference type="RefSeq" id="WP_041501830.1">
    <property type="nucleotide sequence ID" value="NZ_BJDV01000001.1"/>
</dbReference>
<evidence type="ECO:0000259" key="1">
    <source>
        <dbReference type="Pfam" id="PF01521"/>
    </source>
</evidence>
<dbReference type="InterPro" id="IPR000361">
    <property type="entry name" value="ATAP_core_dom"/>
</dbReference>
<evidence type="ECO:0000313" key="2">
    <source>
        <dbReference type="EMBL" id="ALB28999.1"/>
    </source>
</evidence>
<dbReference type="Gene3D" id="2.60.300.12">
    <property type="entry name" value="HesB-like domain"/>
    <property type="match status" value="1"/>
</dbReference>
<dbReference type="KEGG" id="lhi:JP39_06290"/>
<evidence type="ECO:0000313" key="3">
    <source>
        <dbReference type="Proteomes" id="UP000061546"/>
    </source>
</evidence>